<dbReference type="STRING" id="593117.TGAM_0582"/>
<dbReference type="Proteomes" id="UP000001488">
    <property type="component" value="Chromosome"/>
</dbReference>
<proteinExistence type="predicted"/>
<protein>
    <submittedName>
        <fullName evidence="1">Uncharacterized protein</fullName>
    </submittedName>
</protein>
<gene>
    <name evidence="1" type="ordered locus">TGAM_0582</name>
</gene>
<dbReference type="eggNOG" id="arCOG05845">
    <property type="taxonomic scope" value="Archaea"/>
</dbReference>
<organism evidence="1 2">
    <name type="scientific">Thermococcus gammatolerans (strain DSM 15229 / JCM 11827 / EJ3)</name>
    <dbReference type="NCBI Taxonomy" id="593117"/>
    <lineage>
        <taxon>Archaea</taxon>
        <taxon>Methanobacteriati</taxon>
        <taxon>Methanobacteriota</taxon>
        <taxon>Thermococci</taxon>
        <taxon>Thermococcales</taxon>
        <taxon>Thermococcaceae</taxon>
        <taxon>Thermococcus</taxon>
    </lineage>
</organism>
<dbReference type="KEGG" id="tga:TGAM_0582"/>
<reference evidence="1 2" key="1">
    <citation type="journal article" date="2007" name="Genome Biol.">
        <title>Genome analysis and genome-wide proteomics of Thermococcus gammatolerans, the most radioresistant organism known amongst the Archaea.</title>
        <authorList>
            <person name="Zivanovic Y."/>
            <person name="Armengaud J."/>
            <person name="Lagorce A."/>
            <person name="Leplat C."/>
            <person name="Guerin P."/>
            <person name="Dutertre M."/>
            <person name="Anthouard V."/>
            <person name="Forterre P."/>
            <person name="Wincker P."/>
            <person name="Confalonieri F."/>
        </authorList>
    </citation>
    <scope>NUCLEOTIDE SEQUENCE [LARGE SCALE GENOMIC DNA]</scope>
    <source>
        <strain evidence="2">DSM 15229 / JCM 11827 / EJ3</strain>
    </source>
</reference>
<evidence type="ECO:0000313" key="2">
    <source>
        <dbReference type="Proteomes" id="UP000001488"/>
    </source>
</evidence>
<dbReference type="PATRIC" id="fig|593117.10.peg.580"/>
<accession>C5A4C2</accession>
<dbReference type="PaxDb" id="593117-TGAM_0582"/>
<dbReference type="HOGENOM" id="CLU_1582982_0_0_2"/>
<dbReference type="EMBL" id="CP001398">
    <property type="protein sequence ID" value="ACS33084.1"/>
    <property type="molecule type" value="Genomic_DNA"/>
</dbReference>
<dbReference type="AlphaFoldDB" id="C5A4C2"/>
<name>C5A4C2_THEGJ</name>
<evidence type="ECO:0000313" key="1">
    <source>
        <dbReference type="EMBL" id="ACS33084.1"/>
    </source>
</evidence>
<keyword evidence="2" id="KW-1185">Reference proteome</keyword>
<sequence>MMNEIKVRKELFQRIKSLVGEIEEGMRYGIPHLVGELVLESEDDPNLELTVTVFSESSHWILLRDGKSILFMMPVENSNPRTTFLELWTFLKGRSEGKRLEPGVTIKGVLKNVLQRRGYNVVWMNVMGGENSGYVEVLASKGETRYRMTFEKRKADEFTLIDMERI</sequence>